<dbReference type="InterPro" id="IPR010722">
    <property type="entry name" value="BATS_dom"/>
</dbReference>
<dbReference type="PROSITE" id="PS51918">
    <property type="entry name" value="RADICAL_SAM"/>
    <property type="match status" value="1"/>
</dbReference>
<keyword evidence="6 13" id="KW-0949">S-adenosyl-L-methionine</keyword>
<evidence type="ECO:0000256" key="14">
    <source>
        <dbReference type="PIRSR" id="PIRSR001619-1"/>
    </source>
</evidence>
<feature type="binding site" evidence="13 14">
    <location>
        <position position="27"/>
    </location>
    <ligand>
        <name>[4Fe-4S] cluster</name>
        <dbReference type="ChEBI" id="CHEBI:49883"/>
        <note>4Fe-4S-S-AdoMet</note>
    </ligand>
</feature>
<dbReference type="SUPFAM" id="SSF102114">
    <property type="entry name" value="Radical SAM enzymes"/>
    <property type="match status" value="1"/>
</dbReference>
<dbReference type="InterPro" id="IPR002684">
    <property type="entry name" value="Biotin_synth/BioAB"/>
</dbReference>
<evidence type="ECO:0000259" key="15">
    <source>
        <dbReference type="PROSITE" id="PS51918"/>
    </source>
</evidence>
<dbReference type="InterPro" id="IPR007197">
    <property type="entry name" value="rSAM"/>
</dbReference>
<dbReference type="GO" id="GO:0005506">
    <property type="term" value="F:iron ion binding"/>
    <property type="evidence" value="ECO:0007669"/>
    <property type="project" value="UniProtKB-UniRule"/>
</dbReference>
<comment type="subunit">
    <text evidence="13">Homodimer.</text>
</comment>
<dbReference type="InterPro" id="IPR013785">
    <property type="entry name" value="Aldolase_TIM"/>
</dbReference>
<evidence type="ECO:0000256" key="12">
    <source>
        <dbReference type="ARBA" id="ARBA00051157"/>
    </source>
</evidence>
<evidence type="ECO:0000256" key="7">
    <source>
        <dbReference type="ARBA" id="ARBA00022714"/>
    </source>
</evidence>
<evidence type="ECO:0000313" key="17">
    <source>
        <dbReference type="Proteomes" id="UP001170364"/>
    </source>
</evidence>
<gene>
    <name evidence="13" type="primary">bioB</name>
    <name evidence="16" type="ORF">PJV93_07315</name>
</gene>
<keyword evidence="5 13" id="KW-0808">Transferase</keyword>
<evidence type="ECO:0000313" key="16">
    <source>
        <dbReference type="EMBL" id="MDN5123715.1"/>
    </source>
</evidence>
<comment type="cofactor">
    <cofactor evidence="14">
        <name>[2Fe-2S] cluster</name>
        <dbReference type="ChEBI" id="CHEBI:190135"/>
    </cofactor>
    <text evidence="14">Binds 1 [2Fe-2S] cluster. The cluster is coordinated with 3 cysteines and 1 arginine.</text>
</comment>
<evidence type="ECO:0000256" key="1">
    <source>
        <dbReference type="ARBA" id="ARBA00004942"/>
    </source>
</evidence>
<dbReference type="CDD" id="cd01335">
    <property type="entry name" value="Radical_SAM"/>
    <property type="match status" value="1"/>
</dbReference>
<keyword evidence="10 13" id="KW-0408">Iron</keyword>
<name>A0AAW7QCU8_9BACT</name>
<keyword evidence="7 13" id="KW-0001">2Fe-2S</keyword>
<comment type="caution">
    <text evidence="13">Lacks conserved residue(s) required for the propagation of feature annotation.</text>
</comment>
<dbReference type="InterPro" id="IPR024177">
    <property type="entry name" value="Biotin_synthase"/>
</dbReference>
<dbReference type="EC" id="2.8.1.6" evidence="3 13"/>
<evidence type="ECO:0000256" key="6">
    <source>
        <dbReference type="ARBA" id="ARBA00022691"/>
    </source>
</evidence>
<dbReference type="NCBIfam" id="TIGR00433">
    <property type="entry name" value="bioB"/>
    <property type="match status" value="1"/>
</dbReference>
<feature type="binding site" evidence="13 14">
    <location>
        <position position="30"/>
    </location>
    <ligand>
        <name>[4Fe-4S] cluster</name>
        <dbReference type="ChEBI" id="CHEBI:49883"/>
        <note>4Fe-4S-S-AdoMet</note>
    </ligand>
</feature>
<proteinExistence type="inferred from homology"/>
<comment type="similarity">
    <text evidence="2 13">Belongs to the radical SAM superfamily. Biotin synthase family.</text>
</comment>
<dbReference type="PIRSF" id="PIRSF001619">
    <property type="entry name" value="Biotin_synth"/>
    <property type="match status" value="1"/>
</dbReference>
<organism evidence="16 17">
    <name type="scientific">Aliarcobacter butzleri</name>
    <dbReference type="NCBI Taxonomy" id="28197"/>
    <lineage>
        <taxon>Bacteria</taxon>
        <taxon>Pseudomonadati</taxon>
        <taxon>Campylobacterota</taxon>
        <taxon>Epsilonproteobacteria</taxon>
        <taxon>Campylobacterales</taxon>
        <taxon>Arcobacteraceae</taxon>
        <taxon>Aliarcobacter</taxon>
    </lineage>
</organism>
<dbReference type="SMART" id="SM00876">
    <property type="entry name" value="BATS"/>
    <property type="match status" value="1"/>
</dbReference>
<reference evidence="16" key="1">
    <citation type="journal article" date="2023" name="Microorganisms">
        <title>Genomic Characterization of Arcobacter butzleri Strains Isolated from Various Sources in Lithuania.</title>
        <authorList>
            <person name="Uljanovas D."/>
            <person name="Golz G."/>
            <person name="Fleischmann S."/>
            <person name="Kudirkiene E."/>
            <person name="Kasetiene N."/>
            <person name="Grineviciene A."/>
            <person name="Tamuleviciene E."/>
            <person name="Aksomaitiene J."/>
            <person name="Alter T."/>
            <person name="Malakauskas M."/>
        </authorList>
    </citation>
    <scope>NUCLEOTIDE SEQUENCE</scope>
    <source>
        <strain evidence="16">S41</strain>
    </source>
</reference>
<comment type="function">
    <text evidence="13">Catalyzes the conversion of dethiobiotin (DTB) to biotin by the insertion of a sulfur atom into dethiobiotin via a radical-based mechanism.</text>
</comment>
<dbReference type="GO" id="GO:0051537">
    <property type="term" value="F:2 iron, 2 sulfur cluster binding"/>
    <property type="evidence" value="ECO:0007669"/>
    <property type="project" value="UniProtKB-KW"/>
</dbReference>
<keyword evidence="8 13" id="KW-0479">Metal-binding</keyword>
<dbReference type="PANTHER" id="PTHR22976:SF2">
    <property type="entry name" value="BIOTIN SYNTHASE, MITOCHONDRIAL"/>
    <property type="match status" value="1"/>
</dbReference>
<comment type="pathway">
    <text evidence="1 13">Cofactor biosynthesis; biotin biosynthesis; biotin from 7,8-diaminononanoate: step 2/2.</text>
</comment>
<evidence type="ECO:0000256" key="10">
    <source>
        <dbReference type="ARBA" id="ARBA00023004"/>
    </source>
</evidence>
<keyword evidence="11 13" id="KW-0411">Iron-sulfur</keyword>
<dbReference type="GO" id="GO:0051539">
    <property type="term" value="F:4 iron, 4 sulfur cluster binding"/>
    <property type="evidence" value="ECO:0007669"/>
    <property type="project" value="UniProtKB-KW"/>
</dbReference>
<dbReference type="Proteomes" id="UP001170364">
    <property type="component" value="Unassembled WGS sequence"/>
</dbReference>
<dbReference type="Gene3D" id="3.20.20.70">
    <property type="entry name" value="Aldolase class I"/>
    <property type="match status" value="1"/>
</dbReference>
<dbReference type="GO" id="GO:0004076">
    <property type="term" value="F:biotin synthase activity"/>
    <property type="evidence" value="ECO:0007669"/>
    <property type="project" value="UniProtKB-UniRule"/>
</dbReference>
<evidence type="ECO:0000256" key="4">
    <source>
        <dbReference type="ARBA" id="ARBA00022485"/>
    </source>
</evidence>
<comment type="cofactor">
    <cofactor evidence="13">
        <name>[2Fe-2S] cluster</name>
        <dbReference type="ChEBI" id="CHEBI:190135"/>
    </cofactor>
    <text evidence="13">Binds 1 [2Fe-2S] cluster. The cluster is coordinated with 3 cysteines and 1 arginine.</text>
</comment>
<reference evidence="16" key="2">
    <citation type="submission" date="2023-01" db="EMBL/GenBank/DDBJ databases">
        <authorList>
            <person name="Uljanovas D."/>
        </authorList>
    </citation>
    <scope>NUCLEOTIDE SEQUENCE</scope>
    <source>
        <strain evidence="16">S41</strain>
    </source>
</reference>
<dbReference type="EMBL" id="JAQJJG010000007">
    <property type="protein sequence ID" value="MDN5123715.1"/>
    <property type="molecule type" value="Genomic_DNA"/>
</dbReference>
<evidence type="ECO:0000256" key="13">
    <source>
        <dbReference type="HAMAP-Rule" id="MF_01694"/>
    </source>
</evidence>
<dbReference type="SFLD" id="SFLDS00029">
    <property type="entry name" value="Radical_SAM"/>
    <property type="match status" value="1"/>
</dbReference>
<feature type="domain" description="Radical SAM core" evidence="15">
    <location>
        <begin position="5"/>
        <end position="235"/>
    </location>
</feature>
<sequence>MEKMKKNEEIFLCAICNVESGTCNEDCKFCTQSVKYKADIQRYKLKNIEQIVSEARRARENGAVGFCLVTAGLGLTDKKTEFIAETAREIKRAKLGLRLIACNGTATVEQLKELKKAGVDNYNHNLETSRSFYPTICTTHTWDERYKTCLNVKEAGLKLVCGGIFGMGESQEDRISMLEAINSLDPMNVPLNFFHPNEALPIVKNTINIEEAFDLITLARKMIPNAHKIMVGGGRELMFGNRQYEVFNKGANAIILGDYLTTLGKTPKDDILALESLGFNIAKNFHLMPDEK</sequence>
<accession>A0AAW7QCU8</accession>
<comment type="cofactor">
    <cofactor evidence="13 14">
        <name>[4Fe-4S] cluster</name>
        <dbReference type="ChEBI" id="CHEBI:49883"/>
    </cofactor>
    <text evidence="13 14">Binds 1 [4Fe-4S] cluster. The cluster is coordinated with 3 cysteines and an exchangeable S-adenosyl-L-methionine.</text>
</comment>
<dbReference type="SFLD" id="SFLDG01060">
    <property type="entry name" value="BATS_domain_containing"/>
    <property type="match status" value="1"/>
</dbReference>
<dbReference type="InterPro" id="IPR058240">
    <property type="entry name" value="rSAM_sf"/>
</dbReference>
<dbReference type="GO" id="GO:0009102">
    <property type="term" value="P:biotin biosynthetic process"/>
    <property type="evidence" value="ECO:0007669"/>
    <property type="project" value="UniProtKB-UniRule"/>
</dbReference>
<evidence type="ECO:0000256" key="9">
    <source>
        <dbReference type="ARBA" id="ARBA00022756"/>
    </source>
</evidence>
<dbReference type="SMART" id="SM00729">
    <property type="entry name" value="Elp3"/>
    <property type="match status" value="1"/>
</dbReference>
<feature type="binding site" evidence="13 14">
    <location>
        <position position="67"/>
    </location>
    <ligand>
        <name>[2Fe-2S] cluster</name>
        <dbReference type="ChEBI" id="CHEBI:190135"/>
    </ligand>
</feature>
<comment type="catalytic activity">
    <reaction evidence="12 13">
        <text>(4R,5S)-dethiobiotin + (sulfur carrier)-SH + 2 reduced [2Fe-2S]-[ferredoxin] + 2 S-adenosyl-L-methionine = (sulfur carrier)-H + biotin + 2 5'-deoxyadenosine + 2 L-methionine + 2 oxidized [2Fe-2S]-[ferredoxin]</text>
        <dbReference type="Rhea" id="RHEA:22060"/>
        <dbReference type="Rhea" id="RHEA-COMP:10000"/>
        <dbReference type="Rhea" id="RHEA-COMP:10001"/>
        <dbReference type="Rhea" id="RHEA-COMP:14737"/>
        <dbReference type="Rhea" id="RHEA-COMP:14739"/>
        <dbReference type="ChEBI" id="CHEBI:17319"/>
        <dbReference type="ChEBI" id="CHEBI:29917"/>
        <dbReference type="ChEBI" id="CHEBI:33737"/>
        <dbReference type="ChEBI" id="CHEBI:33738"/>
        <dbReference type="ChEBI" id="CHEBI:57586"/>
        <dbReference type="ChEBI" id="CHEBI:57844"/>
        <dbReference type="ChEBI" id="CHEBI:59789"/>
        <dbReference type="ChEBI" id="CHEBI:64428"/>
        <dbReference type="ChEBI" id="CHEBI:149473"/>
        <dbReference type="EC" id="2.8.1.6"/>
    </reaction>
</comment>
<evidence type="ECO:0000256" key="8">
    <source>
        <dbReference type="ARBA" id="ARBA00022723"/>
    </source>
</evidence>
<dbReference type="Pfam" id="PF06968">
    <property type="entry name" value="BATS"/>
    <property type="match status" value="1"/>
</dbReference>
<dbReference type="Pfam" id="PF04055">
    <property type="entry name" value="Radical_SAM"/>
    <property type="match status" value="1"/>
</dbReference>
<dbReference type="InterPro" id="IPR006638">
    <property type="entry name" value="Elp3/MiaA/NifB-like_rSAM"/>
</dbReference>
<evidence type="ECO:0000256" key="11">
    <source>
        <dbReference type="ARBA" id="ARBA00023014"/>
    </source>
</evidence>
<evidence type="ECO:0000256" key="5">
    <source>
        <dbReference type="ARBA" id="ARBA00022679"/>
    </source>
</evidence>
<feature type="binding site" evidence="13 14">
    <location>
        <position position="23"/>
    </location>
    <ligand>
        <name>[4Fe-4S] cluster</name>
        <dbReference type="ChEBI" id="CHEBI:49883"/>
        <note>4Fe-4S-S-AdoMet</note>
    </ligand>
</feature>
<keyword evidence="9 13" id="KW-0093">Biotin biosynthesis</keyword>
<comment type="caution">
    <text evidence="16">The sequence shown here is derived from an EMBL/GenBank/DDBJ whole genome shotgun (WGS) entry which is preliminary data.</text>
</comment>
<dbReference type="AlphaFoldDB" id="A0AAW7QCU8"/>
<dbReference type="NCBIfam" id="NF006308">
    <property type="entry name" value="PRK08508.1"/>
    <property type="match status" value="1"/>
</dbReference>
<keyword evidence="4 13" id="KW-0004">4Fe-4S</keyword>
<protein>
    <recommendedName>
        <fullName evidence="3 13">Biotin synthase</fullName>
        <ecNumber evidence="3 13">2.8.1.6</ecNumber>
    </recommendedName>
</protein>
<dbReference type="HAMAP" id="MF_01694">
    <property type="entry name" value="BioB"/>
    <property type="match status" value="1"/>
</dbReference>
<dbReference type="SFLD" id="SFLDG01278">
    <property type="entry name" value="biotin_synthase_like"/>
    <property type="match status" value="1"/>
</dbReference>
<dbReference type="PANTHER" id="PTHR22976">
    <property type="entry name" value="BIOTIN SYNTHASE"/>
    <property type="match status" value="1"/>
</dbReference>
<evidence type="ECO:0000256" key="3">
    <source>
        <dbReference type="ARBA" id="ARBA00012236"/>
    </source>
</evidence>
<evidence type="ECO:0000256" key="2">
    <source>
        <dbReference type="ARBA" id="ARBA00010765"/>
    </source>
</evidence>